<evidence type="ECO:0000313" key="3">
    <source>
        <dbReference type="Proteomes" id="UP000024404"/>
    </source>
</evidence>
<dbReference type="EMBL" id="CMVM020000479">
    <property type="status" value="NOT_ANNOTATED_CDS"/>
    <property type="molecule type" value="Genomic_DNA"/>
</dbReference>
<proteinExistence type="predicted"/>
<reference evidence="3" key="1">
    <citation type="submission" date="2013-10" db="EMBL/GenBank/DDBJ databases">
        <title>Genome sequencing of Onchocerca volvulus.</title>
        <authorList>
            <person name="Cotton J."/>
            <person name="Tsai J."/>
            <person name="Stanley E."/>
            <person name="Tracey A."/>
            <person name="Holroyd N."/>
            <person name="Lustigman S."/>
            <person name="Berriman M."/>
        </authorList>
    </citation>
    <scope>NUCLEOTIDE SEQUENCE</scope>
</reference>
<organism evidence="2 3">
    <name type="scientific">Onchocerca volvulus</name>
    <dbReference type="NCBI Taxonomy" id="6282"/>
    <lineage>
        <taxon>Eukaryota</taxon>
        <taxon>Metazoa</taxon>
        <taxon>Ecdysozoa</taxon>
        <taxon>Nematoda</taxon>
        <taxon>Chromadorea</taxon>
        <taxon>Rhabditida</taxon>
        <taxon>Spirurina</taxon>
        <taxon>Spiruromorpha</taxon>
        <taxon>Filarioidea</taxon>
        <taxon>Onchocercidae</taxon>
        <taxon>Onchocerca</taxon>
    </lineage>
</organism>
<sequence length="76" mass="8924">MIHCEDTVCSTLKRRPSVQTLVAHLEEAEKNFKNLKDKMPEKKWVNDEKEEGIDDSFRNLKPGIWRKNGRPDLSDQ</sequence>
<evidence type="ECO:0000256" key="1">
    <source>
        <dbReference type="SAM" id="MobiDB-lite"/>
    </source>
</evidence>
<dbReference type="AlphaFoldDB" id="A0A8R1TMW3"/>
<dbReference type="Proteomes" id="UP000024404">
    <property type="component" value="Unassembled WGS sequence"/>
</dbReference>
<keyword evidence="3" id="KW-1185">Reference proteome</keyword>
<dbReference type="EnsemblMetazoa" id="OVOC12470.1">
    <property type="protein sequence ID" value="OVOC12470.1"/>
    <property type="gene ID" value="WBGene00249279"/>
</dbReference>
<feature type="region of interest" description="Disordered" evidence="1">
    <location>
        <begin position="46"/>
        <end position="76"/>
    </location>
</feature>
<protein>
    <submittedName>
        <fullName evidence="2">Uncharacterized protein</fullName>
    </submittedName>
</protein>
<evidence type="ECO:0000313" key="2">
    <source>
        <dbReference type="EnsemblMetazoa" id="OVOC12470.1"/>
    </source>
</evidence>
<name>A0A8R1TMW3_ONCVO</name>
<accession>A0A8R1TMW3</accession>
<reference evidence="2" key="2">
    <citation type="submission" date="2022-06" db="UniProtKB">
        <authorList>
            <consortium name="EnsemblMetazoa"/>
        </authorList>
    </citation>
    <scope>IDENTIFICATION</scope>
</reference>